<evidence type="ECO:0000313" key="2">
    <source>
        <dbReference type="EMBL" id="PSJ45594.1"/>
    </source>
</evidence>
<dbReference type="GO" id="GO:0008168">
    <property type="term" value="F:methyltransferase activity"/>
    <property type="evidence" value="ECO:0007669"/>
    <property type="project" value="UniProtKB-KW"/>
</dbReference>
<accession>A0A2P7R5W4</accession>
<keyword evidence="2" id="KW-0489">Methyltransferase</keyword>
<dbReference type="CDD" id="cd02440">
    <property type="entry name" value="AdoMet_MTases"/>
    <property type="match status" value="1"/>
</dbReference>
<proteinExistence type="predicted"/>
<name>A0A2P7R5W4_9GAMM</name>
<dbReference type="OrthoDB" id="9808480at2"/>
<comment type="caution">
    <text evidence="2">The sequence shown here is derived from an EMBL/GenBank/DDBJ whole genome shotgun (WGS) entry which is preliminary data.</text>
</comment>
<dbReference type="InterPro" id="IPR029063">
    <property type="entry name" value="SAM-dependent_MTases_sf"/>
</dbReference>
<organism evidence="2 3">
    <name type="scientific">Zobellella endophytica</name>
    <dbReference type="NCBI Taxonomy" id="2116700"/>
    <lineage>
        <taxon>Bacteria</taxon>
        <taxon>Pseudomonadati</taxon>
        <taxon>Pseudomonadota</taxon>
        <taxon>Gammaproteobacteria</taxon>
        <taxon>Aeromonadales</taxon>
        <taxon>Aeromonadaceae</taxon>
        <taxon>Zobellella</taxon>
    </lineage>
</organism>
<evidence type="ECO:0000313" key="3">
    <source>
        <dbReference type="Proteomes" id="UP000240243"/>
    </source>
</evidence>
<dbReference type="PANTHER" id="PTHR44068:SF11">
    <property type="entry name" value="GERANYL DIPHOSPHATE 2-C-METHYLTRANSFERASE"/>
    <property type="match status" value="1"/>
</dbReference>
<dbReference type="InterPro" id="IPR041698">
    <property type="entry name" value="Methyltransf_25"/>
</dbReference>
<keyword evidence="3" id="KW-1185">Reference proteome</keyword>
<dbReference type="InterPro" id="IPR050447">
    <property type="entry name" value="Erg6_SMT_methyltransf"/>
</dbReference>
<gene>
    <name evidence="2" type="ORF">C7H85_09410</name>
</gene>
<dbReference type="AlphaFoldDB" id="A0A2P7R5W4"/>
<dbReference type="Proteomes" id="UP000240243">
    <property type="component" value="Unassembled WGS sequence"/>
</dbReference>
<dbReference type="PANTHER" id="PTHR44068">
    <property type="entry name" value="ZGC:194242"/>
    <property type="match status" value="1"/>
</dbReference>
<feature type="domain" description="Methyltransferase" evidence="1">
    <location>
        <begin position="41"/>
        <end position="135"/>
    </location>
</feature>
<dbReference type="Gene3D" id="3.40.50.150">
    <property type="entry name" value="Vaccinia Virus protein VP39"/>
    <property type="match status" value="1"/>
</dbReference>
<dbReference type="SUPFAM" id="SSF53335">
    <property type="entry name" value="S-adenosyl-L-methionine-dependent methyltransferases"/>
    <property type="match status" value="1"/>
</dbReference>
<reference evidence="2 3" key="1">
    <citation type="submission" date="2018-03" db="EMBL/GenBank/DDBJ databases">
        <title>The draft genome of Zobellella sp. 59N8.</title>
        <authorList>
            <person name="Liu L."/>
            <person name="Li L."/>
            <person name="Zhang X."/>
            <person name="Liang L."/>
            <person name="Wang T."/>
        </authorList>
    </citation>
    <scope>NUCLEOTIDE SEQUENCE [LARGE SCALE GENOMIC DNA]</scope>
    <source>
        <strain evidence="2 3">59N8</strain>
    </source>
</reference>
<sequence length="264" mass="29795">MEGMEYFLEVFGGVPRAGPGSSESTRRPYGLMSAVPPCPRILDIGCGPGVQTVDLLKMSGGEVLALDFLPLMLERTQSNAANAGVSDRLTVLEQDMTQMDFPAASFDIIWSEGAIYHLGFERGLQKIKKFLRPGGHVAVSEAVWLKPDPPAPVVEFWKQYPEIDTIENKLAVIRRLGYEPEGHFVLPADTWMRDYYEPMELILAEKIKLWEGDSQGQAVIEEAQQEIALYRQYSGYYGYAFFVMKRPQEKEISHHGHPPDIQHY</sequence>
<protein>
    <submittedName>
        <fullName evidence="2">SAM-dependent methyltransferase</fullName>
    </submittedName>
</protein>
<keyword evidence="2" id="KW-0808">Transferase</keyword>
<dbReference type="RefSeq" id="WP_106729458.1">
    <property type="nucleotide sequence ID" value="NZ_PXYG01000003.1"/>
</dbReference>
<dbReference type="GO" id="GO:0032259">
    <property type="term" value="P:methylation"/>
    <property type="evidence" value="ECO:0007669"/>
    <property type="project" value="UniProtKB-KW"/>
</dbReference>
<evidence type="ECO:0000259" key="1">
    <source>
        <dbReference type="Pfam" id="PF13649"/>
    </source>
</evidence>
<dbReference type="EMBL" id="PXYG01000003">
    <property type="protein sequence ID" value="PSJ45594.1"/>
    <property type="molecule type" value="Genomic_DNA"/>
</dbReference>
<dbReference type="Pfam" id="PF13649">
    <property type="entry name" value="Methyltransf_25"/>
    <property type="match status" value="1"/>
</dbReference>